<keyword evidence="4 7" id="KW-0808">Transferase</keyword>
<feature type="domain" description="Aminomethyltransferase C-terminal" evidence="10">
    <location>
        <begin position="299"/>
        <end position="379"/>
    </location>
</feature>
<evidence type="ECO:0000256" key="3">
    <source>
        <dbReference type="ARBA" id="ARBA00022576"/>
    </source>
</evidence>
<comment type="catalytic activity">
    <reaction evidence="6 7">
        <text>N(6)-[(R)-S(8)-aminomethyldihydrolipoyl]-L-lysyl-[protein] + (6S)-5,6,7,8-tetrahydrofolate = N(6)-[(R)-dihydrolipoyl]-L-lysyl-[protein] + (6R)-5,10-methylene-5,6,7,8-tetrahydrofolate + NH4(+)</text>
        <dbReference type="Rhea" id="RHEA:16945"/>
        <dbReference type="Rhea" id="RHEA-COMP:10475"/>
        <dbReference type="Rhea" id="RHEA-COMP:10492"/>
        <dbReference type="ChEBI" id="CHEBI:15636"/>
        <dbReference type="ChEBI" id="CHEBI:28938"/>
        <dbReference type="ChEBI" id="CHEBI:57453"/>
        <dbReference type="ChEBI" id="CHEBI:83100"/>
        <dbReference type="ChEBI" id="CHEBI:83143"/>
        <dbReference type="EC" id="2.1.2.10"/>
    </reaction>
</comment>
<dbReference type="HAMAP" id="MF_00259">
    <property type="entry name" value="GcvT"/>
    <property type="match status" value="1"/>
</dbReference>
<comment type="similarity">
    <text evidence="1 7">Belongs to the GcvT family.</text>
</comment>
<dbReference type="Gene3D" id="3.30.1360.120">
    <property type="entry name" value="Probable tRNA modification gtpase trme, domain 1"/>
    <property type="match status" value="1"/>
</dbReference>
<evidence type="ECO:0000256" key="8">
    <source>
        <dbReference type="PIRSR" id="PIRSR006487-1"/>
    </source>
</evidence>
<dbReference type="SUPFAM" id="SSF103025">
    <property type="entry name" value="Folate-binding domain"/>
    <property type="match status" value="1"/>
</dbReference>
<dbReference type="GO" id="GO:0004047">
    <property type="term" value="F:aminomethyltransferase activity"/>
    <property type="evidence" value="ECO:0007669"/>
    <property type="project" value="UniProtKB-UniRule"/>
</dbReference>
<dbReference type="Gene3D" id="3.30.70.1400">
    <property type="entry name" value="Aminomethyltransferase beta-barrel domains"/>
    <property type="match status" value="1"/>
</dbReference>
<evidence type="ECO:0000256" key="7">
    <source>
        <dbReference type="HAMAP-Rule" id="MF_00259"/>
    </source>
</evidence>
<name>A0A4Q2KQW5_9MICO</name>
<evidence type="ECO:0000256" key="6">
    <source>
        <dbReference type="ARBA" id="ARBA00047665"/>
    </source>
</evidence>
<dbReference type="FunFam" id="4.10.1250.10:FF:000001">
    <property type="entry name" value="Aminomethyltransferase"/>
    <property type="match status" value="1"/>
</dbReference>
<feature type="domain" description="GCVT N-terminal" evidence="9">
    <location>
        <begin position="11"/>
        <end position="278"/>
    </location>
</feature>
<dbReference type="GO" id="GO:0008483">
    <property type="term" value="F:transaminase activity"/>
    <property type="evidence" value="ECO:0007669"/>
    <property type="project" value="UniProtKB-KW"/>
</dbReference>
<dbReference type="PANTHER" id="PTHR43757">
    <property type="entry name" value="AMINOMETHYLTRANSFERASE"/>
    <property type="match status" value="1"/>
</dbReference>
<dbReference type="InterPro" id="IPR022903">
    <property type="entry name" value="GcvT_bac"/>
</dbReference>
<evidence type="ECO:0000313" key="12">
    <source>
        <dbReference type="Proteomes" id="UP000293865"/>
    </source>
</evidence>
<comment type="caution">
    <text evidence="11">The sequence shown here is derived from an EMBL/GenBank/DDBJ whole genome shotgun (WGS) entry which is preliminary data.</text>
</comment>
<keyword evidence="3 7" id="KW-0032">Aminotransferase</keyword>
<dbReference type="InterPro" id="IPR028896">
    <property type="entry name" value="GcvT/YgfZ/DmdA"/>
</dbReference>
<organism evidence="11 12">
    <name type="scientific">Agromyces albus</name>
    <dbReference type="NCBI Taxonomy" id="205332"/>
    <lineage>
        <taxon>Bacteria</taxon>
        <taxon>Bacillati</taxon>
        <taxon>Actinomycetota</taxon>
        <taxon>Actinomycetes</taxon>
        <taxon>Micrococcales</taxon>
        <taxon>Microbacteriaceae</taxon>
        <taxon>Agromyces</taxon>
    </lineage>
</organism>
<reference evidence="11 12" key="1">
    <citation type="submission" date="2019-01" db="EMBL/GenBank/DDBJ databases">
        <title>Agromyces.</title>
        <authorList>
            <person name="Li J."/>
        </authorList>
    </citation>
    <scope>NUCLEOTIDE SEQUENCE [LARGE SCALE GENOMIC DNA]</scope>
    <source>
        <strain evidence="11 12">DSM 15934</strain>
    </source>
</reference>
<dbReference type="Pfam" id="PF08669">
    <property type="entry name" value="GCV_T_C"/>
    <property type="match status" value="1"/>
</dbReference>
<sequence length="382" mass="40058">MTERLSPLDGVHRAAGASFTDFAGWQMPVRYSSDLAEHHAVRNAAGIFDLSHMGEIVLIGPESAAALDFALAGKLSAIEIGQAKYSLLLAEDGGIIDDLVVYRTGDDRYMVVANASNREVVADELRARAGGFDTNVFDESDDVALIAVQGPASREILLATPGFTIESGHPDGEDVPEALASLRYYRAIAGAFRGEPTLIARTGYTGEDGFELYVAPEHATALWEALTEAGAAHALVPAGLASRDTLRLEAGMPLYGHELNRDILPVQAGLGRVVALSKEGDFVGRAAIEHGPAADAPVLVGLAAEGRRAGRAGYEVFDGDGADAARVGVVTSGALSPTLGHPIAMAFVAPDAAETGRELYLDVRGTRVPASVVALPFYKRNA</sequence>
<evidence type="ECO:0000256" key="1">
    <source>
        <dbReference type="ARBA" id="ARBA00008609"/>
    </source>
</evidence>
<dbReference type="InterPro" id="IPR006222">
    <property type="entry name" value="GCVT_N"/>
</dbReference>
<dbReference type="AlphaFoldDB" id="A0A4Q2KQW5"/>
<dbReference type="Gene3D" id="2.40.30.110">
    <property type="entry name" value="Aminomethyltransferase beta-barrel domains"/>
    <property type="match status" value="1"/>
</dbReference>
<dbReference type="GO" id="GO:0019464">
    <property type="term" value="P:glycine decarboxylation via glycine cleavage system"/>
    <property type="evidence" value="ECO:0007669"/>
    <property type="project" value="UniProtKB-UniRule"/>
</dbReference>
<dbReference type="GO" id="GO:0005829">
    <property type="term" value="C:cytosol"/>
    <property type="evidence" value="ECO:0007669"/>
    <property type="project" value="TreeGrafter"/>
</dbReference>
<dbReference type="Proteomes" id="UP000293865">
    <property type="component" value="Unassembled WGS sequence"/>
</dbReference>
<dbReference type="Gene3D" id="4.10.1250.10">
    <property type="entry name" value="Aminomethyltransferase fragment"/>
    <property type="match status" value="1"/>
</dbReference>
<evidence type="ECO:0000259" key="10">
    <source>
        <dbReference type="Pfam" id="PF08669"/>
    </source>
</evidence>
<dbReference type="EC" id="2.1.2.10" evidence="2 7"/>
<proteinExistence type="inferred from homology"/>
<dbReference type="Pfam" id="PF01571">
    <property type="entry name" value="GCV_T"/>
    <property type="match status" value="1"/>
</dbReference>
<dbReference type="GO" id="GO:0008168">
    <property type="term" value="F:methyltransferase activity"/>
    <property type="evidence" value="ECO:0007669"/>
    <property type="project" value="UniProtKB-KW"/>
</dbReference>
<dbReference type="RefSeq" id="WP_129521899.1">
    <property type="nucleotide sequence ID" value="NZ_SDPN01000038.1"/>
</dbReference>
<comment type="function">
    <text evidence="7">The glycine cleavage system catalyzes the degradation of glycine.</text>
</comment>
<evidence type="ECO:0000256" key="5">
    <source>
        <dbReference type="ARBA" id="ARBA00031395"/>
    </source>
</evidence>
<evidence type="ECO:0000259" key="9">
    <source>
        <dbReference type="Pfam" id="PF01571"/>
    </source>
</evidence>
<accession>A0A4Q2KQW5</accession>
<dbReference type="OrthoDB" id="9774591at2"/>
<dbReference type="InterPro" id="IPR006223">
    <property type="entry name" value="GcvT"/>
</dbReference>
<dbReference type="EMBL" id="SDPN01000038">
    <property type="protein sequence ID" value="RXZ67815.1"/>
    <property type="molecule type" value="Genomic_DNA"/>
</dbReference>
<comment type="subunit">
    <text evidence="7">The glycine cleavage system is composed of four proteins: P, T, L and H.</text>
</comment>
<dbReference type="NCBIfam" id="TIGR00528">
    <property type="entry name" value="gcvT"/>
    <property type="match status" value="1"/>
</dbReference>
<dbReference type="NCBIfam" id="NF001567">
    <property type="entry name" value="PRK00389.1"/>
    <property type="match status" value="1"/>
</dbReference>
<dbReference type="InterPro" id="IPR013977">
    <property type="entry name" value="GcvT_C"/>
</dbReference>
<dbReference type="GO" id="GO:0005960">
    <property type="term" value="C:glycine cleavage complex"/>
    <property type="evidence" value="ECO:0007669"/>
    <property type="project" value="InterPro"/>
</dbReference>
<evidence type="ECO:0000313" key="11">
    <source>
        <dbReference type="EMBL" id="RXZ67815.1"/>
    </source>
</evidence>
<keyword evidence="12" id="KW-1185">Reference proteome</keyword>
<feature type="binding site" evidence="8">
    <location>
        <position position="211"/>
    </location>
    <ligand>
        <name>substrate</name>
    </ligand>
</feature>
<protein>
    <recommendedName>
        <fullName evidence="2 7">Aminomethyltransferase</fullName>
        <ecNumber evidence="2 7">2.1.2.10</ecNumber>
    </recommendedName>
    <alternativeName>
        <fullName evidence="5 7">Glycine cleavage system T protein</fullName>
    </alternativeName>
</protein>
<dbReference type="GO" id="GO:0032259">
    <property type="term" value="P:methylation"/>
    <property type="evidence" value="ECO:0007669"/>
    <property type="project" value="UniProtKB-KW"/>
</dbReference>
<evidence type="ECO:0000256" key="2">
    <source>
        <dbReference type="ARBA" id="ARBA00012616"/>
    </source>
</evidence>
<gene>
    <name evidence="7 11" type="primary">gcvT</name>
    <name evidence="11" type="ORF">ESP51_16010</name>
</gene>
<dbReference type="SUPFAM" id="SSF101790">
    <property type="entry name" value="Aminomethyltransferase beta-barrel domain"/>
    <property type="match status" value="1"/>
</dbReference>
<evidence type="ECO:0000256" key="4">
    <source>
        <dbReference type="ARBA" id="ARBA00022679"/>
    </source>
</evidence>
<dbReference type="PIRSF" id="PIRSF006487">
    <property type="entry name" value="GcvT"/>
    <property type="match status" value="1"/>
</dbReference>
<keyword evidence="11" id="KW-0489">Methyltransferase</keyword>
<dbReference type="InterPro" id="IPR027266">
    <property type="entry name" value="TrmE/GcvT-like"/>
</dbReference>
<dbReference type="PANTHER" id="PTHR43757:SF2">
    <property type="entry name" value="AMINOMETHYLTRANSFERASE, MITOCHONDRIAL"/>
    <property type="match status" value="1"/>
</dbReference>
<dbReference type="InterPro" id="IPR029043">
    <property type="entry name" value="GcvT/YgfZ_C"/>
</dbReference>